<dbReference type="Proteomes" id="UP000192610">
    <property type="component" value="Unassembled WGS sequence"/>
</dbReference>
<dbReference type="EMBL" id="LVXG01000067">
    <property type="protein sequence ID" value="OQP41092.1"/>
    <property type="molecule type" value="Genomic_DNA"/>
</dbReference>
<reference evidence="2" key="1">
    <citation type="submission" date="2016-04" db="EMBL/GenBank/DDBJ databases">
        <authorList>
            <person name="Chen L."/>
            <person name="Zhuang W."/>
            <person name="Wang G."/>
        </authorList>
    </citation>
    <scope>NUCLEOTIDE SEQUENCE [LARGE SCALE GENOMIC DNA]</scope>
    <source>
        <strain evidence="2">17621</strain>
    </source>
</reference>
<protein>
    <recommendedName>
        <fullName evidence="3">Porin</fullName>
    </recommendedName>
</protein>
<keyword evidence="2" id="KW-1185">Reference proteome</keyword>
<dbReference type="InterPro" id="IPR023614">
    <property type="entry name" value="Porin_dom_sf"/>
</dbReference>
<evidence type="ECO:0008006" key="3">
    <source>
        <dbReference type="Google" id="ProtNLM"/>
    </source>
</evidence>
<name>A0A1V9E4S3_9BACT</name>
<accession>A0A1V9E4S3</accession>
<evidence type="ECO:0000313" key="1">
    <source>
        <dbReference type="EMBL" id="OQP41092.1"/>
    </source>
</evidence>
<proteinExistence type="predicted"/>
<evidence type="ECO:0000313" key="2">
    <source>
        <dbReference type="Proteomes" id="UP000192610"/>
    </source>
</evidence>
<dbReference type="AlphaFoldDB" id="A0A1V9E4S3"/>
<dbReference type="Gene3D" id="2.40.160.10">
    <property type="entry name" value="Porin"/>
    <property type="match status" value="1"/>
</dbReference>
<organism evidence="1 2">
    <name type="scientific">Niastella yeongjuensis</name>
    <dbReference type="NCBI Taxonomy" id="354355"/>
    <lineage>
        <taxon>Bacteria</taxon>
        <taxon>Pseudomonadati</taxon>
        <taxon>Bacteroidota</taxon>
        <taxon>Chitinophagia</taxon>
        <taxon>Chitinophagales</taxon>
        <taxon>Chitinophagaceae</taxon>
        <taxon>Niastella</taxon>
    </lineage>
</organism>
<sequence length="433" mass="48259">MKGRLSRKSIIKHFLLVHLILISIVIRIHAQNDSLNNNDLQTWGAINPGKGFTLAKTKFGVLNISGYMLARYMNQMPGSQEYKDHLGNPQQMDGRNDILWHRVQAFIQGWIYDPRLNYMITLWTVNATNQVAIAGSMSFRFNKYFNLTAGINAFPGTRSLGGSHPYWLGTDRVMADEYFRPGFTSGVWATGEPFKNVHYNVMVGDNLSELGISAAKLNRHLGYGASIWWMPGTGEFGPRGAYGDWEFHDSLATRMGGSFAHHRENRYSNLSQNSPDNTAIRLSDASLFFAGGALAPGVTVQEANFTQYAIDAGFKYRGGFLQFEYYFRNLNKFDADGTLPLNSIFDHGFMVQAAFFPIPKKLEVYGATSQIYGSFNNASECLLGANLYPFKTRNMRLNGQVIAVKDSPVSSVFGYYTGGQTGTTLSISASILF</sequence>
<gene>
    <name evidence="1" type="ORF">A4H97_15970</name>
</gene>
<comment type="caution">
    <text evidence="1">The sequence shown here is derived from an EMBL/GenBank/DDBJ whole genome shotgun (WGS) entry which is preliminary data.</text>
</comment>